<dbReference type="PANTHER" id="PTHR45625:SF4">
    <property type="entry name" value="PEPTIDYLPROLYL ISOMERASE DOMAIN AND WD REPEAT-CONTAINING PROTEIN 1"/>
    <property type="match status" value="1"/>
</dbReference>
<evidence type="ECO:0000313" key="7">
    <source>
        <dbReference type="Proteomes" id="UP000285655"/>
    </source>
</evidence>
<comment type="similarity">
    <text evidence="3">Belongs to the cyclophilin-type PPIase family.</text>
</comment>
<dbReference type="GO" id="GO:0003755">
    <property type="term" value="F:peptidyl-prolyl cis-trans isomerase activity"/>
    <property type="evidence" value="ECO:0007669"/>
    <property type="project" value="UniProtKB-UniRule"/>
</dbReference>
<evidence type="ECO:0000256" key="2">
    <source>
        <dbReference type="ARBA" id="ARBA00023235"/>
    </source>
</evidence>
<proteinExistence type="inferred from homology"/>
<dbReference type="Gene3D" id="2.40.100.10">
    <property type="entry name" value="Cyclophilin-like"/>
    <property type="match status" value="1"/>
</dbReference>
<dbReference type="EMBL" id="QZJW01000055">
    <property type="protein sequence ID" value="RJO60099.1"/>
    <property type="molecule type" value="Genomic_DNA"/>
</dbReference>
<organism evidence="6 7">
    <name type="scientific">candidate division WS5 bacterium</name>
    <dbReference type="NCBI Taxonomy" id="2093353"/>
    <lineage>
        <taxon>Bacteria</taxon>
        <taxon>candidate division WS5</taxon>
    </lineage>
</organism>
<reference evidence="6 7" key="1">
    <citation type="journal article" date="2017" name="ISME J.">
        <title>Energy and carbon metabolisms in a deep terrestrial subsurface fluid microbial community.</title>
        <authorList>
            <person name="Momper L."/>
            <person name="Jungbluth S.P."/>
            <person name="Lee M.D."/>
            <person name="Amend J.P."/>
        </authorList>
    </citation>
    <scope>NUCLEOTIDE SEQUENCE [LARGE SCALE GENOMIC DNA]</scope>
    <source>
        <strain evidence="6">SURF_29</strain>
    </source>
</reference>
<keyword evidence="4" id="KW-1133">Transmembrane helix</keyword>
<feature type="transmembrane region" description="Helical" evidence="4">
    <location>
        <begin position="29"/>
        <end position="50"/>
    </location>
</feature>
<dbReference type="PANTHER" id="PTHR45625">
    <property type="entry name" value="PEPTIDYL-PROLYL CIS-TRANS ISOMERASE-RELATED"/>
    <property type="match status" value="1"/>
</dbReference>
<evidence type="ECO:0000256" key="3">
    <source>
        <dbReference type="RuleBase" id="RU363019"/>
    </source>
</evidence>
<keyword evidence="4" id="KW-0812">Transmembrane</keyword>
<dbReference type="SUPFAM" id="SSF50891">
    <property type="entry name" value="Cyclophilin-like"/>
    <property type="match status" value="1"/>
</dbReference>
<name>A0A419DAC8_9BACT</name>
<evidence type="ECO:0000259" key="5">
    <source>
        <dbReference type="PROSITE" id="PS50072"/>
    </source>
</evidence>
<dbReference type="Pfam" id="PF00160">
    <property type="entry name" value="Pro_isomerase"/>
    <property type="match status" value="1"/>
</dbReference>
<protein>
    <recommendedName>
        <fullName evidence="3">Peptidyl-prolyl cis-trans isomerase</fullName>
        <shortName evidence="3">PPIase</shortName>
        <ecNumber evidence="3">5.2.1.8</ecNumber>
    </recommendedName>
</protein>
<dbReference type="InterPro" id="IPR002130">
    <property type="entry name" value="Cyclophilin-type_PPIase_dom"/>
</dbReference>
<evidence type="ECO:0000256" key="4">
    <source>
        <dbReference type="SAM" id="Phobius"/>
    </source>
</evidence>
<gene>
    <name evidence="6" type="ORF">C4544_07085</name>
</gene>
<evidence type="ECO:0000256" key="1">
    <source>
        <dbReference type="ARBA" id="ARBA00023110"/>
    </source>
</evidence>
<comment type="caution">
    <text evidence="6">The sequence shown here is derived from an EMBL/GenBank/DDBJ whole genome shotgun (WGS) entry which is preliminary data.</text>
</comment>
<dbReference type="InterPro" id="IPR029000">
    <property type="entry name" value="Cyclophilin-like_dom_sf"/>
</dbReference>
<accession>A0A419DAC8</accession>
<sequence>MGKNQRIKLERKLENIKKEKVKKERNHKIIKTSLISFFILVLLAVGFLGYKKFASKSTNQATTSKTNEVKKEANVKKYDKAPDMIIDVNKKYIAVMKTSKGDITIELDAKNAPKTVNNFIFLSQKGFYDGLIFHRIIKDFMIQGGDPNGDGTGDPGYKFDDEPIVKDYLPGTLAMANSGPNTNGSQFFIMTGDYSGGKLPKNYVIFGNVISGMDTVKKIAETPVEVSGGGEESKPKEKVIIEIIEIKEK</sequence>
<comment type="catalytic activity">
    <reaction evidence="3">
        <text>[protein]-peptidylproline (omega=180) = [protein]-peptidylproline (omega=0)</text>
        <dbReference type="Rhea" id="RHEA:16237"/>
        <dbReference type="Rhea" id="RHEA-COMP:10747"/>
        <dbReference type="Rhea" id="RHEA-COMP:10748"/>
        <dbReference type="ChEBI" id="CHEBI:83833"/>
        <dbReference type="ChEBI" id="CHEBI:83834"/>
        <dbReference type="EC" id="5.2.1.8"/>
    </reaction>
</comment>
<evidence type="ECO:0000313" key="6">
    <source>
        <dbReference type="EMBL" id="RJO60099.1"/>
    </source>
</evidence>
<dbReference type="CDD" id="cd00317">
    <property type="entry name" value="cyclophilin"/>
    <property type="match status" value="1"/>
</dbReference>
<dbReference type="InterPro" id="IPR020892">
    <property type="entry name" value="Cyclophilin-type_PPIase_CS"/>
</dbReference>
<dbReference type="PROSITE" id="PS00170">
    <property type="entry name" value="CSA_PPIASE_1"/>
    <property type="match status" value="1"/>
</dbReference>
<comment type="function">
    <text evidence="3">PPIases accelerate the folding of proteins. It catalyzes the cis-trans isomerization of proline imidic peptide bonds in oligopeptides.</text>
</comment>
<dbReference type="PRINTS" id="PR00153">
    <property type="entry name" value="CSAPPISMRASE"/>
</dbReference>
<dbReference type="AlphaFoldDB" id="A0A419DAC8"/>
<feature type="domain" description="PPIase cyclophilin-type" evidence="5">
    <location>
        <begin position="93"/>
        <end position="246"/>
    </location>
</feature>
<dbReference type="PROSITE" id="PS50072">
    <property type="entry name" value="CSA_PPIASE_2"/>
    <property type="match status" value="1"/>
</dbReference>
<keyword evidence="1 3" id="KW-0697">Rotamase</keyword>
<keyword evidence="2 3" id="KW-0413">Isomerase</keyword>
<keyword evidence="4" id="KW-0472">Membrane</keyword>
<dbReference type="EC" id="5.2.1.8" evidence="3"/>
<dbReference type="InterPro" id="IPR044666">
    <property type="entry name" value="Cyclophilin_A-like"/>
</dbReference>
<dbReference type="GO" id="GO:0006457">
    <property type="term" value="P:protein folding"/>
    <property type="evidence" value="ECO:0007669"/>
    <property type="project" value="InterPro"/>
</dbReference>
<dbReference type="Proteomes" id="UP000285655">
    <property type="component" value="Unassembled WGS sequence"/>
</dbReference>